<dbReference type="SMART" id="SM00448">
    <property type="entry name" value="REC"/>
    <property type="match status" value="1"/>
</dbReference>
<evidence type="ECO:0000259" key="7">
    <source>
        <dbReference type="PROSITE" id="PS50109"/>
    </source>
</evidence>
<dbReference type="SUPFAM" id="SSF55874">
    <property type="entry name" value="ATPase domain of HSP90 chaperone/DNA topoisomerase II/histidine kinase"/>
    <property type="match status" value="1"/>
</dbReference>
<dbReference type="PROSITE" id="PS50110">
    <property type="entry name" value="RESPONSE_REGULATORY"/>
    <property type="match status" value="1"/>
</dbReference>
<evidence type="ECO:0000256" key="6">
    <source>
        <dbReference type="PROSITE-ProRule" id="PRU00169"/>
    </source>
</evidence>
<organism evidence="9 10">
    <name type="scientific">Planktothrix mougeotii LEGE 06226</name>
    <dbReference type="NCBI Taxonomy" id="1828728"/>
    <lineage>
        <taxon>Bacteria</taxon>
        <taxon>Bacillati</taxon>
        <taxon>Cyanobacteriota</taxon>
        <taxon>Cyanophyceae</taxon>
        <taxon>Oscillatoriophycideae</taxon>
        <taxon>Oscillatoriales</taxon>
        <taxon>Microcoleaceae</taxon>
        <taxon>Planktothrix</taxon>
    </lineage>
</organism>
<dbReference type="SUPFAM" id="SSF47384">
    <property type="entry name" value="Homodimeric domain of signal transducing histidine kinase"/>
    <property type="match status" value="1"/>
</dbReference>
<keyword evidence="10" id="KW-1185">Reference proteome</keyword>
<dbReference type="Proteomes" id="UP000640725">
    <property type="component" value="Unassembled WGS sequence"/>
</dbReference>
<reference evidence="9 10" key="1">
    <citation type="submission" date="2020-10" db="EMBL/GenBank/DDBJ databases">
        <authorList>
            <person name="Castelo-Branco R."/>
            <person name="Eusebio N."/>
            <person name="Adriana R."/>
            <person name="Vieira A."/>
            <person name="Brugerolle De Fraissinette N."/>
            <person name="Rezende De Castro R."/>
            <person name="Schneider M.P."/>
            <person name="Vasconcelos V."/>
            <person name="Leao P.N."/>
        </authorList>
    </citation>
    <scope>NUCLEOTIDE SEQUENCE [LARGE SCALE GENOMIC DNA]</scope>
    <source>
        <strain evidence="9 10">LEGE 06226</strain>
    </source>
</reference>
<dbReference type="EMBL" id="JADEWU010000018">
    <property type="protein sequence ID" value="MBE9143571.1"/>
    <property type="molecule type" value="Genomic_DNA"/>
</dbReference>
<keyword evidence="5" id="KW-0902">Two-component regulatory system</keyword>
<dbReference type="Pfam" id="PF00512">
    <property type="entry name" value="HisKA"/>
    <property type="match status" value="1"/>
</dbReference>
<feature type="domain" description="Response regulatory" evidence="8">
    <location>
        <begin position="6"/>
        <end position="122"/>
    </location>
</feature>
<dbReference type="InterPro" id="IPR003594">
    <property type="entry name" value="HATPase_dom"/>
</dbReference>
<comment type="catalytic activity">
    <reaction evidence="1">
        <text>ATP + protein L-histidine = ADP + protein N-phospho-L-histidine.</text>
        <dbReference type="EC" id="2.7.13.3"/>
    </reaction>
</comment>
<evidence type="ECO:0000256" key="1">
    <source>
        <dbReference type="ARBA" id="ARBA00000085"/>
    </source>
</evidence>
<dbReference type="PANTHER" id="PTHR43547">
    <property type="entry name" value="TWO-COMPONENT HISTIDINE KINASE"/>
    <property type="match status" value="1"/>
</dbReference>
<dbReference type="Pfam" id="PF00072">
    <property type="entry name" value="Response_reg"/>
    <property type="match status" value="1"/>
</dbReference>
<keyword evidence="4 9" id="KW-0808">Transferase</keyword>
<evidence type="ECO:0000313" key="10">
    <source>
        <dbReference type="Proteomes" id="UP000640725"/>
    </source>
</evidence>
<name>A0ABR9UAT6_9CYAN</name>
<dbReference type="InterPro" id="IPR036890">
    <property type="entry name" value="HATPase_C_sf"/>
</dbReference>
<keyword evidence="4 9" id="KW-0418">Kinase</keyword>
<dbReference type="GO" id="GO:0016301">
    <property type="term" value="F:kinase activity"/>
    <property type="evidence" value="ECO:0007669"/>
    <property type="project" value="UniProtKB-KW"/>
</dbReference>
<evidence type="ECO:0000256" key="3">
    <source>
        <dbReference type="ARBA" id="ARBA00022553"/>
    </source>
</evidence>
<dbReference type="InterPro" id="IPR011006">
    <property type="entry name" value="CheY-like_superfamily"/>
</dbReference>
<dbReference type="PANTHER" id="PTHR43547:SF2">
    <property type="entry name" value="HYBRID SIGNAL TRANSDUCTION HISTIDINE KINASE C"/>
    <property type="match status" value="1"/>
</dbReference>
<dbReference type="InterPro" id="IPR005467">
    <property type="entry name" value="His_kinase_dom"/>
</dbReference>
<feature type="modified residue" description="4-aspartylphosphate" evidence="6">
    <location>
        <position position="55"/>
    </location>
</feature>
<dbReference type="InterPro" id="IPR004358">
    <property type="entry name" value="Sig_transdc_His_kin-like_C"/>
</dbReference>
<dbReference type="CDD" id="cd00075">
    <property type="entry name" value="HATPase"/>
    <property type="match status" value="1"/>
</dbReference>
<dbReference type="SUPFAM" id="SSF52172">
    <property type="entry name" value="CheY-like"/>
    <property type="match status" value="1"/>
</dbReference>
<sequence length="355" mass="39829">MASLPSVLIVDDEPDNFRVIEFLLYKEAYHLSFARSSTEALDYLSVKLPDLILLDVMMPQLDGIELCHQIKKNPLWRHLPIIMVTALTAKEDLALCFDAGADDFISKPVNGIELRARVRSMLRMKQQYDELQALLQAREDLSNMIIHDLNNPLAGVLFSCELLKLSPLQPKQLQKVEDILRLSKRMVSLVNSLLIIAKVQTDEFVLEYDQVDLSEIGHAVVTDFEAIVAYRQIKLLYEFPEAGRHISVDPVILQRVIDNLLSNAIKFSPGGSQVTLRISYPPDAMLKIQVIDCGSGISEESRQRIFEKYDIGTFRKGIPQIGLGLAFCKLAVEAHGGTISIENNNPQGSIFTVVI</sequence>
<dbReference type="Gene3D" id="1.10.287.130">
    <property type="match status" value="1"/>
</dbReference>
<keyword evidence="3 6" id="KW-0597">Phosphoprotein</keyword>
<dbReference type="Pfam" id="PF02518">
    <property type="entry name" value="HATPase_c"/>
    <property type="match status" value="1"/>
</dbReference>
<evidence type="ECO:0000256" key="5">
    <source>
        <dbReference type="ARBA" id="ARBA00023012"/>
    </source>
</evidence>
<dbReference type="SMART" id="SM00387">
    <property type="entry name" value="HATPase_c"/>
    <property type="match status" value="1"/>
</dbReference>
<comment type="caution">
    <text evidence="9">The sequence shown here is derived from an EMBL/GenBank/DDBJ whole genome shotgun (WGS) entry which is preliminary data.</text>
</comment>
<dbReference type="CDD" id="cd00082">
    <property type="entry name" value="HisKA"/>
    <property type="match status" value="1"/>
</dbReference>
<proteinExistence type="predicted"/>
<dbReference type="EC" id="2.7.13.3" evidence="2"/>
<evidence type="ECO:0000259" key="8">
    <source>
        <dbReference type="PROSITE" id="PS50110"/>
    </source>
</evidence>
<dbReference type="PRINTS" id="PR00344">
    <property type="entry name" value="BCTRLSENSOR"/>
</dbReference>
<evidence type="ECO:0000256" key="4">
    <source>
        <dbReference type="ARBA" id="ARBA00022777"/>
    </source>
</evidence>
<dbReference type="InterPro" id="IPR003661">
    <property type="entry name" value="HisK_dim/P_dom"/>
</dbReference>
<dbReference type="PROSITE" id="PS50109">
    <property type="entry name" value="HIS_KIN"/>
    <property type="match status" value="1"/>
</dbReference>
<evidence type="ECO:0000313" key="9">
    <source>
        <dbReference type="EMBL" id="MBE9143571.1"/>
    </source>
</evidence>
<protein>
    <recommendedName>
        <fullName evidence="2">histidine kinase</fullName>
        <ecNumber evidence="2">2.7.13.3</ecNumber>
    </recommendedName>
</protein>
<feature type="domain" description="Histidine kinase" evidence="7">
    <location>
        <begin position="144"/>
        <end position="355"/>
    </location>
</feature>
<dbReference type="RefSeq" id="WP_193869139.1">
    <property type="nucleotide sequence ID" value="NZ_JADEWU010000018.1"/>
</dbReference>
<dbReference type="Gene3D" id="3.40.50.2300">
    <property type="match status" value="1"/>
</dbReference>
<dbReference type="InterPro" id="IPR036097">
    <property type="entry name" value="HisK_dim/P_sf"/>
</dbReference>
<dbReference type="Gene3D" id="3.30.565.10">
    <property type="entry name" value="Histidine kinase-like ATPase, C-terminal domain"/>
    <property type="match status" value="1"/>
</dbReference>
<accession>A0ABR9UAT6</accession>
<evidence type="ECO:0000256" key="2">
    <source>
        <dbReference type="ARBA" id="ARBA00012438"/>
    </source>
</evidence>
<dbReference type="InterPro" id="IPR001789">
    <property type="entry name" value="Sig_transdc_resp-reg_receiver"/>
</dbReference>
<dbReference type="SMART" id="SM00388">
    <property type="entry name" value="HisKA"/>
    <property type="match status" value="1"/>
</dbReference>
<gene>
    <name evidence="9" type="ORF">IQ236_10070</name>
</gene>